<reference evidence="3 4" key="1">
    <citation type="submission" date="2017-06" db="EMBL/GenBank/DDBJ databases">
        <title>A platform for efficient transgenesis in Macrostomum lignano, a flatworm model organism for stem cell research.</title>
        <authorList>
            <person name="Berezikov E."/>
        </authorList>
    </citation>
    <scope>NUCLEOTIDE SEQUENCE [LARGE SCALE GENOMIC DNA]</scope>
    <source>
        <strain evidence="3">DV1</strain>
        <tissue evidence="3">Whole organism</tissue>
    </source>
</reference>
<protein>
    <recommendedName>
        <fullName evidence="2">Glycolipid transfer protein domain-containing protein</fullName>
    </recommendedName>
</protein>
<dbReference type="GO" id="GO:0016020">
    <property type="term" value="C:membrane"/>
    <property type="evidence" value="ECO:0007669"/>
    <property type="project" value="TreeGrafter"/>
</dbReference>
<evidence type="ECO:0000313" key="3">
    <source>
        <dbReference type="EMBL" id="PAA55832.1"/>
    </source>
</evidence>
<dbReference type="Proteomes" id="UP000215902">
    <property type="component" value="Unassembled WGS sequence"/>
</dbReference>
<organism evidence="3 4">
    <name type="scientific">Macrostomum lignano</name>
    <dbReference type="NCBI Taxonomy" id="282301"/>
    <lineage>
        <taxon>Eukaryota</taxon>
        <taxon>Metazoa</taxon>
        <taxon>Spiralia</taxon>
        <taxon>Lophotrochozoa</taxon>
        <taxon>Platyhelminthes</taxon>
        <taxon>Rhabditophora</taxon>
        <taxon>Macrostomorpha</taxon>
        <taxon>Macrostomida</taxon>
        <taxon>Macrostomidae</taxon>
        <taxon>Macrostomum</taxon>
    </lineage>
</organism>
<accession>A0A267E590</accession>
<dbReference type="GO" id="GO:1902388">
    <property type="term" value="F:ceramide 1-phosphate transfer activity"/>
    <property type="evidence" value="ECO:0007669"/>
    <property type="project" value="TreeGrafter"/>
</dbReference>
<dbReference type="InterPro" id="IPR014830">
    <property type="entry name" value="Glycolipid_transfer_prot_dom"/>
</dbReference>
<gene>
    <name evidence="3" type="ORF">BOX15_Mlig004190g1</name>
</gene>
<name>A0A267E590_9PLAT</name>
<dbReference type="InterPro" id="IPR036497">
    <property type="entry name" value="GLTP_sf"/>
</dbReference>
<keyword evidence="4" id="KW-1185">Reference proteome</keyword>
<dbReference type="PANTHER" id="PTHR10219">
    <property type="entry name" value="GLYCOLIPID TRANSFER PROTEIN-RELATED"/>
    <property type="match status" value="1"/>
</dbReference>
<dbReference type="SUPFAM" id="SSF110004">
    <property type="entry name" value="Glycolipid transfer protein, GLTP"/>
    <property type="match status" value="1"/>
</dbReference>
<dbReference type="OrthoDB" id="205255at2759"/>
<keyword evidence="1" id="KW-0813">Transport</keyword>
<feature type="domain" description="Glycolipid transfer protein" evidence="2">
    <location>
        <begin position="47"/>
        <end position="197"/>
    </location>
</feature>
<evidence type="ECO:0000313" key="4">
    <source>
        <dbReference type="Proteomes" id="UP000215902"/>
    </source>
</evidence>
<proteinExistence type="predicted"/>
<comment type="caution">
    <text evidence="3">The sequence shown here is derived from an EMBL/GenBank/DDBJ whole genome shotgun (WGS) entry which is preliminary data.</text>
</comment>
<evidence type="ECO:0000259" key="2">
    <source>
        <dbReference type="Pfam" id="PF08718"/>
    </source>
</evidence>
<dbReference type="GO" id="GO:1902387">
    <property type="term" value="F:ceramide 1-phosphate binding"/>
    <property type="evidence" value="ECO:0007669"/>
    <property type="project" value="TreeGrafter"/>
</dbReference>
<dbReference type="GO" id="GO:0005829">
    <property type="term" value="C:cytosol"/>
    <property type="evidence" value="ECO:0007669"/>
    <property type="project" value="TreeGrafter"/>
</dbReference>
<evidence type="ECO:0000256" key="1">
    <source>
        <dbReference type="ARBA" id="ARBA00022448"/>
    </source>
</evidence>
<dbReference type="Pfam" id="PF08718">
    <property type="entry name" value="GLTP"/>
    <property type="match status" value="1"/>
</dbReference>
<dbReference type="STRING" id="282301.A0A267E590"/>
<dbReference type="PANTHER" id="PTHR10219:SF25">
    <property type="entry name" value="PLECKSTRIN HOMOLOGY DOMAIN-CONTAINING FAMILY A MEMBER 8"/>
    <property type="match status" value="1"/>
</dbReference>
<feature type="non-terminal residue" evidence="3">
    <location>
        <position position="1"/>
    </location>
</feature>
<dbReference type="AlphaFoldDB" id="A0A267E590"/>
<dbReference type="EMBL" id="NIVC01002702">
    <property type="protein sequence ID" value="PAA55832.1"/>
    <property type="molecule type" value="Genomic_DNA"/>
</dbReference>
<sequence>PAAAARTPEASQAMTSAPQATKRTFFTSIDWAALSSAGSDGCDIRVAGLCALGEAVSEFFDQLGVSFKPARNDVAGNVRKMTDAAKQLDSAPAAGAEEFQTGSVGHLLQSEQASGLGAKDPSGTIGLLWFKRALEYLYAMLCLVHSSRARTGDFGMAELCRRAYEATLKPRHSWLVQKTFGLVISTSPKRSQFLARVTYGDDSVNEDELYESMAASLVAMRRLLECLNAALCRYNVESPPVPDLAALSPAGTESPAGAVEQ</sequence>
<dbReference type="Gene3D" id="1.10.3520.10">
    <property type="entry name" value="Glycolipid transfer protein"/>
    <property type="match status" value="1"/>
</dbReference>